<evidence type="ECO:0000313" key="3">
    <source>
        <dbReference type="EMBL" id="PZM56468.1"/>
    </source>
</evidence>
<sequence>MKEPLLFSVDLGNKSVKEMSTHVSPLSLPSRILNKNIINSGRFSNIGSSLKRSLNVSEYSLVNTTESYYFGKDIHELGKDDYVIESLGFGISRYKQETYQNILSFSLANLARLEDQSDDVLTANLVLGLPSSDYTETIVKYVMQQATRQHSVEVDGKAYNINVDTVWVLPQPIGTLYNLLLADDGSVQDETLISQKIGFVDIGGGTKLFDVVQNFEIDENNREQKDTGIFTLYNRIVNMLDLPISPNAFQLEKIIREGKEKGVYLFKPSGNESFDISEVVEREIKTYTNMVVAEVLATFKNFTTLDKVVFTGGGASIIDKQLVKDKIPHTLFVEDSEFSNVKGFYKFGLTQ</sequence>
<dbReference type="RefSeq" id="WP_010730992.1">
    <property type="nucleotide sequence ID" value="NZ_AP022343.1"/>
</dbReference>
<dbReference type="CDD" id="cd24021">
    <property type="entry name" value="ASKHA_NBD_ParM_Psk41-like"/>
    <property type="match status" value="1"/>
</dbReference>
<protein>
    <submittedName>
        <fullName evidence="4">ParM/StbA family protein</fullName>
    </submittedName>
</protein>
<dbReference type="InterPro" id="IPR040607">
    <property type="entry name" value="ALP_N"/>
</dbReference>
<evidence type="ECO:0000259" key="1">
    <source>
        <dbReference type="Pfam" id="PF17989"/>
    </source>
</evidence>
<dbReference type="Gene3D" id="3.30.420.40">
    <property type="match status" value="2"/>
</dbReference>
<evidence type="ECO:0000313" key="4">
    <source>
        <dbReference type="EMBL" id="QHT44885.1"/>
    </source>
</evidence>
<dbReference type="Proteomes" id="UP000249070">
    <property type="component" value="Unassembled WGS sequence"/>
</dbReference>
<reference evidence="4" key="2">
    <citation type="journal article" date="2020" name="J. Antimicrob. Chemother.">
        <title>Tandem amplification of the vanM gene cluster drives vancomycin resistance in vancomycin-variable enterococci.</title>
        <authorList>
            <person name="Sun L."/>
            <person name="Chen Y."/>
            <person name="Hua X."/>
            <person name="Chen Y."/>
            <person name="Hong J."/>
            <person name="Wu X."/>
            <person name="Jiang Y."/>
            <person name="van Schaik W."/>
            <person name="Qu T."/>
            <person name="Yu Y."/>
        </authorList>
    </citation>
    <scope>NUCLEOTIDE SEQUENCE [LARGE SCALE GENOMIC DNA]</scope>
    <source>
        <strain evidence="4">ZY2</strain>
        <plasmid evidence="4">pZY2</plasmid>
    </source>
</reference>
<dbReference type="InterPro" id="IPR054368">
    <property type="entry name" value="Alp7A-like_C"/>
</dbReference>
<evidence type="ECO:0000313" key="5">
    <source>
        <dbReference type="Proteomes" id="UP000249070"/>
    </source>
</evidence>
<dbReference type="GeneID" id="66455853"/>
<dbReference type="SUPFAM" id="SSF53067">
    <property type="entry name" value="Actin-like ATPase domain"/>
    <property type="match status" value="2"/>
</dbReference>
<dbReference type="Pfam" id="PF22128">
    <property type="entry name" value="Alp7A_like_C"/>
    <property type="match status" value="1"/>
</dbReference>
<evidence type="ECO:0000259" key="2">
    <source>
        <dbReference type="Pfam" id="PF22128"/>
    </source>
</evidence>
<reference evidence="3 5" key="1">
    <citation type="submission" date="2018-05" db="EMBL/GenBank/DDBJ databases">
        <title>Vancomycin-resistant Enterococcus faecium strain from Chelyabinsk, Russia.</title>
        <authorList>
            <person name="Gostev V."/>
            <person name="Goncharov A."/>
            <person name="Kolodzhieva V."/>
            <person name="Suvorov A."/>
            <person name="Sidorenko S."/>
            <person name="Zueva L."/>
        </authorList>
    </citation>
    <scope>NUCLEOTIDE SEQUENCE [LARGE SCALE GENOMIC DNA]</scope>
    <source>
        <strain evidence="3 5">20</strain>
    </source>
</reference>
<dbReference type="Pfam" id="PF17989">
    <property type="entry name" value="ALP_N"/>
    <property type="match status" value="1"/>
</dbReference>
<feature type="domain" description="Alp7A-like C-terminal" evidence="2">
    <location>
        <begin position="199"/>
        <end position="322"/>
    </location>
</feature>
<name>A0A1A7T3C2_ENTFC</name>
<accession>A0A1A7T3C2</accession>
<keyword evidence="4" id="KW-0614">Plasmid</keyword>
<gene>
    <name evidence="3" type="ORF">DKP91_03710</name>
    <name evidence="4" type="ORF">FCF09_14485</name>
</gene>
<dbReference type="InterPro" id="IPR043129">
    <property type="entry name" value="ATPase_NBD"/>
</dbReference>
<dbReference type="EMBL" id="QHGU01000012">
    <property type="protein sequence ID" value="PZM56468.1"/>
    <property type="molecule type" value="Genomic_DNA"/>
</dbReference>
<dbReference type="EMBL" id="CP039730">
    <property type="protein sequence ID" value="QHT44885.1"/>
    <property type="molecule type" value="Genomic_DNA"/>
</dbReference>
<geneLocation type="plasmid" evidence="4">
    <name>pZY2</name>
</geneLocation>
<feature type="domain" description="Actin-like protein N-terminal" evidence="1">
    <location>
        <begin position="9"/>
        <end position="174"/>
    </location>
</feature>
<dbReference type="AlphaFoldDB" id="A0A1A7T3C2"/>
<proteinExistence type="predicted"/>
<organism evidence="4">
    <name type="scientific">Enterococcus faecium</name>
    <name type="common">Streptococcus faecium</name>
    <dbReference type="NCBI Taxonomy" id="1352"/>
    <lineage>
        <taxon>Bacteria</taxon>
        <taxon>Bacillati</taxon>
        <taxon>Bacillota</taxon>
        <taxon>Bacilli</taxon>
        <taxon>Lactobacillales</taxon>
        <taxon>Enterococcaceae</taxon>
        <taxon>Enterococcus</taxon>
    </lineage>
</organism>